<evidence type="ECO:0000256" key="4">
    <source>
        <dbReference type="ARBA" id="ARBA00022989"/>
    </source>
</evidence>
<dbReference type="PANTHER" id="PTHR42718">
    <property type="entry name" value="MAJOR FACILITATOR SUPERFAMILY MULTIDRUG TRANSPORTER MFSC"/>
    <property type="match status" value="1"/>
</dbReference>
<dbReference type="OrthoDB" id="8581632at2"/>
<feature type="transmembrane region" description="Helical" evidence="6">
    <location>
        <begin position="136"/>
        <end position="159"/>
    </location>
</feature>
<dbReference type="EMBL" id="FNLO01000003">
    <property type="protein sequence ID" value="SDV47563.1"/>
    <property type="molecule type" value="Genomic_DNA"/>
</dbReference>
<proteinExistence type="predicted"/>
<dbReference type="InterPro" id="IPR020846">
    <property type="entry name" value="MFS_dom"/>
</dbReference>
<evidence type="ECO:0000256" key="1">
    <source>
        <dbReference type="ARBA" id="ARBA00004141"/>
    </source>
</evidence>
<feature type="transmembrane region" description="Helical" evidence="6">
    <location>
        <begin position="364"/>
        <end position="386"/>
    </location>
</feature>
<dbReference type="RefSeq" id="WP_091906206.1">
    <property type="nucleotide sequence ID" value="NZ_FNLO01000003.1"/>
</dbReference>
<keyword evidence="2" id="KW-0813">Transport</keyword>
<dbReference type="AlphaFoldDB" id="A0A1H2PNX5"/>
<feature type="transmembrane region" description="Helical" evidence="6">
    <location>
        <begin position="273"/>
        <end position="290"/>
    </location>
</feature>
<dbReference type="PANTHER" id="PTHR42718:SF9">
    <property type="entry name" value="MAJOR FACILITATOR SUPERFAMILY MULTIDRUG TRANSPORTER MFSC"/>
    <property type="match status" value="1"/>
</dbReference>
<dbReference type="GO" id="GO:0016020">
    <property type="term" value="C:membrane"/>
    <property type="evidence" value="ECO:0007669"/>
    <property type="project" value="UniProtKB-SubCell"/>
</dbReference>
<evidence type="ECO:0000256" key="5">
    <source>
        <dbReference type="ARBA" id="ARBA00023136"/>
    </source>
</evidence>
<feature type="transmembrane region" description="Helical" evidence="6">
    <location>
        <begin position="106"/>
        <end position="124"/>
    </location>
</feature>
<dbReference type="STRING" id="1770053.SAMN05216551_103103"/>
<reference evidence="9" key="1">
    <citation type="submission" date="2016-09" db="EMBL/GenBank/DDBJ databases">
        <authorList>
            <person name="Varghese N."/>
            <person name="Submissions S."/>
        </authorList>
    </citation>
    <scope>NUCLEOTIDE SEQUENCE [LARGE SCALE GENOMIC DNA]</scope>
    <source>
        <strain evidence="9">JS23</strain>
    </source>
</reference>
<feature type="transmembrane region" description="Helical" evidence="6">
    <location>
        <begin position="48"/>
        <end position="66"/>
    </location>
</feature>
<feature type="transmembrane region" description="Helical" evidence="6">
    <location>
        <begin position="12"/>
        <end position="36"/>
    </location>
</feature>
<feature type="transmembrane region" description="Helical" evidence="6">
    <location>
        <begin position="171"/>
        <end position="195"/>
    </location>
</feature>
<evidence type="ECO:0000256" key="2">
    <source>
        <dbReference type="ARBA" id="ARBA00022448"/>
    </source>
</evidence>
<evidence type="ECO:0000256" key="6">
    <source>
        <dbReference type="SAM" id="Phobius"/>
    </source>
</evidence>
<feature type="transmembrane region" description="Helical" evidence="6">
    <location>
        <begin position="78"/>
        <end position="100"/>
    </location>
</feature>
<evidence type="ECO:0000313" key="9">
    <source>
        <dbReference type="Proteomes" id="UP000243719"/>
    </source>
</evidence>
<dbReference type="GO" id="GO:0022857">
    <property type="term" value="F:transmembrane transporter activity"/>
    <property type="evidence" value="ECO:0007669"/>
    <property type="project" value="InterPro"/>
</dbReference>
<organism evidence="8 9">
    <name type="scientific">Chitinasiproducens palmae</name>
    <dbReference type="NCBI Taxonomy" id="1770053"/>
    <lineage>
        <taxon>Bacteria</taxon>
        <taxon>Pseudomonadati</taxon>
        <taxon>Pseudomonadota</taxon>
        <taxon>Betaproteobacteria</taxon>
        <taxon>Burkholderiales</taxon>
        <taxon>Burkholderiaceae</taxon>
        <taxon>Chitinasiproducens</taxon>
    </lineage>
</organism>
<accession>A0A1H2PNX5</accession>
<keyword evidence="5 6" id="KW-0472">Membrane</keyword>
<dbReference type="Proteomes" id="UP000243719">
    <property type="component" value="Unassembled WGS sequence"/>
</dbReference>
<name>A0A1H2PNX5_9BURK</name>
<gene>
    <name evidence="8" type="ORF">SAMN05216551_103103</name>
</gene>
<evidence type="ECO:0000259" key="7">
    <source>
        <dbReference type="PROSITE" id="PS50850"/>
    </source>
</evidence>
<dbReference type="Gene3D" id="1.20.1250.20">
    <property type="entry name" value="MFS general substrate transporter like domains"/>
    <property type="match status" value="1"/>
</dbReference>
<comment type="subcellular location">
    <subcellularLocation>
        <location evidence="1">Membrane</location>
        <topology evidence="1">Multi-pass membrane protein</topology>
    </subcellularLocation>
</comment>
<keyword evidence="9" id="KW-1185">Reference proteome</keyword>
<feature type="domain" description="Major facilitator superfamily (MFS) profile" evidence="7">
    <location>
        <begin position="12"/>
        <end position="496"/>
    </location>
</feature>
<keyword evidence="3 6" id="KW-0812">Transmembrane</keyword>
<feature type="transmembrane region" description="Helical" evidence="6">
    <location>
        <begin position="470"/>
        <end position="491"/>
    </location>
</feature>
<protein>
    <submittedName>
        <fullName evidence="8">Major Facilitator Superfamily protein</fullName>
    </submittedName>
</protein>
<feature type="transmembrane region" description="Helical" evidence="6">
    <location>
        <begin position="335"/>
        <end position="352"/>
    </location>
</feature>
<sequence>MATRPGLDRLVFPWAIACATGLEYFDSALFSFFASYIAGGVNASPDELVWAATSYATAAVLGIVQQQWWVERLGYRRYLAVSLLAYALGALASALCQSSIELALARAWQGYWIGPLMGACRILIQNCFPGTQRAGAIRIFLVMILIGSAGAPLAGSILLDHAQWRMLFACTAPLACLFALAVWLSVPPLGVLAAAERGEAHVWPYLVFAIGQGALQIVLQQLRFTLFTGSPLPLVLTALAVAALGWFGYHQWRHPRPLMRLDALRERSYRTGLTLYVLYYFLSTSLSYLLPRFMEQGLGWSVFRSGELIGVTSLTSLALLFGYLRISPRITRKKWLIVPGFICAATTAFWLASMTPQVGPRELAGALLLRSLLILFIVLPVANLTFRPFTGDAFSHGYRMKNVVKQLTISFSTASVIVLEQHRAALHHSRLAEVATPYNPVFRQTLDALAGPAPLAEVAAMVTRQAAFMASLDAFVFVGAVAALGGLYALLQRDIK</sequence>
<evidence type="ECO:0000256" key="3">
    <source>
        <dbReference type="ARBA" id="ARBA00022692"/>
    </source>
</evidence>
<dbReference type="InterPro" id="IPR036259">
    <property type="entry name" value="MFS_trans_sf"/>
</dbReference>
<dbReference type="SUPFAM" id="SSF103473">
    <property type="entry name" value="MFS general substrate transporter"/>
    <property type="match status" value="1"/>
</dbReference>
<dbReference type="Pfam" id="PF07690">
    <property type="entry name" value="MFS_1"/>
    <property type="match status" value="1"/>
</dbReference>
<dbReference type="PROSITE" id="PS50850">
    <property type="entry name" value="MFS"/>
    <property type="match status" value="1"/>
</dbReference>
<feature type="transmembrane region" description="Helical" evidence="6">
    <location>
        <begin position="231"/>
        <end position="252"/>
    </location>
</feature>
<dbReference type="InterPro" id="IPR011701">
    <property type="entry name" value="MFS"/>
</dbReference>
<evidence type="ECO:0000313" key="8">
    <source>
        <dbReference type="EMBL" id="SDV47563.1"/>
    </source>
</evidence>
<feature type="transmembrane region" description="Helical" evidence="6">
    <location>
        <begin position="302"/>
        <end position="323"/>
    </location>
</feature>
<keyword evidence="4 6" id="KW-1133">Transmembrane helix</keyword>
<feature type="transmembrane region" description="Helical" evidence="6">
    <location>
        <begin position="202"/>
        <end position="219"/>
    </location>
</feature>